<accession>A0A644WPI1</accession>
<dbReference type="EMBL" id="VSSQ01001146">
    <property type="protein sequence ID" value="MPM05589.1"/>
    <property type="molecule type" value="Genomic_DNA"/>
</dbReference>
<protein>
    <submittedName>
        <fullName evidence="1">Uncharacterized protein</fullName>
    </submittedName>
</protein>
<reference evidence="1" key="1">
    <citation type="submission" date="2019-08" db="EMBL/GenBank/DDBJ databases">
        <authorList>
            <person name="Kucharzyk K."/>
            <person name="Murdoch R.W."/>
            <person name="Higgins S."/>
            <person name="Loffler F."/>
        </authorList>
    </citation>
    <scope>NUCLEOTIDE SEQUENCE</scope>
</reference>
<dbReference type="AlphaFoldDB" id="A0A644WPI1"/>
<gene>
    <name evidence="1" type="ORF">SDC9_51879</name>
</gene>
<evidence type="ECO:0000313" key="1">
    <source>
        <dbReference type="EMBL" id="MPM05589.1"/>
    </source>
</evidence>
<comment type="caution">
    <text evidence="1">The sequence shown here is derived from an EMBL/GenBank/DDBJ whole genome shotgun (WGS) entry which is preliminary data.</text>
</comment>
<sequence length="122" mass="13311">MFCISVQAMASEKIFAEGALPAGPSAYMSADKKLAFAQEMDTLYSQNMKTEVFTKTSREERQNKIDMLLLQAANATVAEKTAINRKLAALGVYEFEGEVLNAPATTRSGSNNVTVSTPLVYY</sequence>
<name>A0A644WPI1_9ZZZZ</name>
<proteinExistence type="predicted"/>
<organism evidence="1">
    <name type="scientific">bioreactor metagenome</name>
    <dbReference type="NCBI Taxonomy" id="1076179"/>
    <lineage>
        <taxon>unclassified sequences</taxon>
        <taxon>metagenomes</taxon>
        <taxon>ecological metagenomes</taxon>
    </lineage>
</organism>